<dbReference type="PRINTS" id="PR00081">
    <property type="entry name" value="GDHRDH"/>
</dbReference>
<evidence type="ECO:0000313" key="6">
    <source>
        <dbReference type="Proteomes" id="UP001056384"/>
    </source>
</evidence>
<dbReference type="InterPro" id="IPR057326">
    <property type="entry name" value="KR_dom"/>
</dbReference>
<dbReference type="GO" id="GO:0016616">
    <property type="term" value="F:oxidoreductase activity, acting on the CH-OH group of donors, NAD or NADP as acceptor"/>
    <property type="evidence" value="ECO:0007669"/>
    <property type="project" value="TreeGrafter"/>
</dbReference>
<comment type="similarity">
    <text evidence="1">Belongs to the short-chain dehydrogenases/reductases (SDR) family.</text>
</comment>
<keyword evidence="2" id="KW-0521">NADP</keyword>
<sequence length="267" mass="27827">MALKICLVVGGTGGLGRAIAEHLAIRNYTVVIAGRNATIGTDIVSRIRSAGGRACFLSCDLSSAISIKELHSKVHSLYNRLDVAINAAGIALQPAAKLADVDLSGFKMVMDINVTAVFLCMQEQLRTMLEQGNSQVGRIINLASIYSSAGAPFGAAYCTSKHAVVGLTKTAALEYAPQGIAINAVAPGAVPTAMTETALDSAGKLGDQDFGKIGEEMVKQYPMGRYGSAEEVAKAVTYLIESDWTTGTVLTVDGGWSAGTSMNHALL</sequence>
<dbReference type="Gene3D" id="3.40.50.720">
    <property type="entry name" value="NAD(P)-binding Rossmann-like Domain"/>
    <property type="match status" value="1"/>
</dbReference>
<evidence type="ECO:0000259" key="4">
    <source>
        <dbReference type="SMART" id="SM00822"/>
    </source>
</evidence>
<dbReference type="PANTHER" id="PTHR42760">
    <property type="entry name" value="SHORT-CHAIN DEHYDROGENASES/REDUCTASES FAMILY MEMBER"/>
    <property type="match status" value="1"/>
</dbReference>
<evidence type="ECO:0000256" key="1">
    <source>
        <dbReference type="ARBA" id="ARBA00006484"/>
    </source>
</evidence>
<dbReference type="EMBL" id="CP099422">
    <property type="protein sequence ID" value="USW53139.1"/>
    <property type="molecule type" value="Genomic_DNA"/>
</dbReference>
<dbReference type="FunFam" id="3.40.50.720:FF:000084">
    <property type="entry name" value="Short-chain dehydrogenase reductase"/>
    <property type="match status" value="1"/>
</dbReference>
<evidence type="ECO:0000256" key="3">
    <source>
        <dbReference type="ARBA" id="ARBA00023002"/>
    </source>
</evidence>
<reference evidence="5" key="1">
    <citation type="submission" date="2022-06" db="EMBL/GenBank/DDBJ databases">
        <title>Complete genome sequences of two strains of the flax pathogen Septoria linicola.</title>
        <authorList>
            <person name="Lapalu N."/>
            <person name="Simon A."/>
            <person name="Demenou B."/>
            <person name="Paumier D."/>
            <person name="Guillot M.-P."/>
            <person name="Gout L."/>
            <person name="Valade R."/>
        </authorList>
    </citation>
    <scope>NUCLEOTIDE SEQUENCE</scope>
    <source>
        <strain evidence="5">SE15195</strain>
    </source>
</reference>
<dbReference type="Pfam" id="PF13561">
    <property type="entry name" value="adh_short_C2"/>
    <property type="match status" value="1"/>
</dbReference>
<gene>
    <name evidence="5" type="ORF">Slin15195_G064580</name>
</gene>
<dbReference type="AlphaFoldDB" id="A0A9Q9ARC2"/>
<dbReference type="PANTHER" id="PTHR42760:SF133">
    <property type="entry name" value="3-OXOACYL-[ACYL-CARRIER-PROTEIN] REDUCTASE"/>
    <property type="match status" value="1"/>
</dbReference>
<dbReference type="InterPro" id="IPR002347">
    <property type="entry name" value="SDR_fam"/>
</dbReference>
<name>A0A9Q9ARC2_9PEZI</name>
<dbReference type="PRINTS" id="PR00080">
    <property type="entry name" value="SDRFAMILY"/>
</dbReference>
<dbReference type="GO" id="GO:0048038">
    <property type="term" value="F:quinone binding"/>
    <property type="evidence" value="ECO:0007669"/>
    <property type="project" value="TreeGrafter"/>
</dbReference>
<dbReference type="PROSITE" id="PS00061">
    <property type="entry name" value="ADH_SHORT"/>
    <property type="match status" value="1"/>
</dbReference>
<feature type="domain" description="Ketoreductase" evidence="4">
    <location>
        <begin position="4"/>
        <end position="188"/>
    </location>
</feature>
<proteinExistence type="inferred from homology"/>
<evidence type="ECO:0000256" key="2">
    <source>
        <dbReference type="ARBA" id="ARBA00022857"/>
    </source>
</evidence>
<keyword evidence="3" id="KW-0560">Oxidoreductase</keyword>
<protein>
    <submittedName>
        <fullName evidence="5">Short-chain dehydrogenase/reductase SDR, NAD(P)-binding domain superfamily</fullName>
    </submittedName>
</protein>
<dbReference type="SUPFAM" id="SSF51735">
    <property type="entry name" value="NAD(P)-binding Rossmann-fold domains"/>
    <property type="match status" value="1"/>
</dbReference>
<dbReference type="InterPro" id="IPR036291">
    <property type="entry name" value="NAD(P)-bd_dom_sf"/>
</dbReference>
<dbReference type="GO" id="GO:0006633">
    <property type="term" value="P:fatty acid biosynthetic process"/>
    <property type="evidence" value="ECO:0007669"/>
    <property type="project" value="TreeGrafter"/>
</dbReference>
<dbReference type="OrthoDB" id="1669814at2759"/>
<dbReference type="SMART" id="SM00822">
    <property type="entry name" value="PKS_KR"/>
    <property type="match status" value="1"/>
</dbReference>
<accession>A0A9Q9ARC2</accession>
<dbReference type="CDD" id="cd05233">
    <property type="entry name" value="SDR_c"/>
    <property type="match status" value="1"/>
</dbReference>
<dbReference type="InterPro" id="IPR020904">
    <property type="entry name" value="Sc_DH/Rdtase_CS"/>
</dbReference>
<organism evidence="5 6">
    <name type="scientific">Septoria linicola</name>
    <dbReference type="NCBI Taxonomy" id="215465"/>
    <lineage>
        <taxon>Eukaryota</taxon>
        <taxon>Fungi</taxon>
        <taxon>Dikarya</taxon>
        <taxon>Ascomycota</taxon>
        <taxon>Pezizomycotina</taxon>
        <taxon>Dothideomycetes</taxon>
        <taxon>Dothideomycetidae</taxon>
        <taxon>Mycosphaerellales</taxon>
        <taxon>Mycosphaerellaceae</taxon>
        <taxon>Septoria</taxon>
    </lineage>
</organism>
<evidence type="ECO:0000313" key="5">
    <source>
        <dbReference type="EMBL" id="USW53139.1"/>
    </source>
</evidence>
<dbReference type="Proteomes" id="UP001056384">
    <property type="component" value="Chromosome 5"/>
</dbReference>
<keyword evidence="6" id="KW-1185">Reference proteome</keyword>